<gene>
    <name evidence="17" type="ORF">BKG89_08490</name>
</gene>
<dbReference type="InterPro" id="IPR039420">
    <property type="entry name" value="WalR-like"/>
</dbReference>
<dbReference type="InterPro" id="IPR036388">
    <property type="entry name" value="WH-like_DNA-bd_sf"/>
</dbReference>
<dbReference type="Gene3D" id="1.10.10.10">
    <property type="entry name" value="Winged helix-like DNA-binding domain superfamily/Winged helix DNA-binding domain"/>
    <property type="match status" value="1"/>
</dbReference>
<keyword evidence="18" id="KW-1185">Reference proteome</keyword>
<organism evidence="17 18">
    <name type="scientific">Rodentibacter caecimuris</name>
    <dbReference type="NCBI Taxonomy" id="1796644"/>
    <lineage>
        <taxon>Bacteria</taxon>
        <taxon>Pseudomonadati</taxon>
        <taxon>Pseudomonadota</taxon>
        <taxon>Gammaproteobacteria</taxon>
        <taxon>Pasteurellales</taxon>
        <taxon>Pasteurellaceae</taxon>
        <taxon>Rodentibacter</taxon>
    </lineage>
</organism>
<feature type="modified residue" description="4-aspartylphosphate" evidence="13">
    <location>
        <position position="54"/>
    </location>
</feature>
<evidence type="ECO:0000256" key="11">
    <source>
        <dbReference type="ARBA" id="ARBA00023163"/>
    </source>
</evidence>
<protein>
    <recommendedName>
        <fullName evidence="2">Phosphate regulon transcriptional regulatory protein PhoB</fullName>
    </recommendedName>
</protein>
<dbReference type="CDD" id="cd00383">
    <property type="entry name" value="trans_reg_C"/>
    <property type="match status" value="1"/>
</dbReference>
<evidence type="ECO:0000256" key="1">
    <source>
        <dbReference type="ARBA" id="ARBA00004496"/>
    </source>
</evidence>
<evidence type="ECO:0000313" key="17">
    <source>
        <dbReference type="EMBL" id="OOF67984.1"/>
    </source>
</evidence>
<dbReference type="EMBL" id="MLAA01000036">
    <property type="protein sequence ID" value="OOF67984.1"/>
    <property type="molecule type" value="Genomic_DNA"/>
</dbReference>
<dbReference type="InterPro" id="IPR001789">
    <property type="entry name" value="Sig_transdc_resp-reg_receiver"/>
</dbReference>
<dbReference type="PROSITE" id="PS50110">
    <property type="entry name" value="RESPONSE_REGULATORY"/>
    <property type="match status" value="1"/>
</dbReference>
<evidence type="ECO:0000259" key="16">
    <source>
        <dbReference type="PROSITE" id="PS51755"/>
    </source>
</evidence>
<dbReference type="RefSeq" id="WP_077464043.1">
    <property type="nucleotide sequence ID" value="NZ_MLAA01000036.1"/>
</dbReference>
<dbReference type="PANTHER" id="PTHR48111">
    <property type="entry name" value="REGULATOR OF RPOS"/>
    <property type="match status" value="1"/>
</dbReference>
<evidence type="ECO:0000256" key="4">
    <source>
        <dbReference type="ARBA" id="ARBA00022490"/>
    </source>
</evidence>
<dbReference type="SUPFAM" id="SSF52172">
    <property type="entry name" value="CheY-like"/>
    <property type="match status" value="1"/>
</dbReference>
<evidence type="ECO:0000256" key="3">
    <source>
        <dbReference type="ARBA" id="ARBA00022448"/>
    </source>
</evidence>
<evidence type="ECO:0000313" key="18">
    <source>
        <dbReference type="Proteomes" id="UP000188820"/>
    </source>
</evidence>
<dbReference type="InterPro" id="IPR016032">
    <property type="entry name" value="Sig_transdc_resp-reg_C-effctor"/>
</dbReference>
<dbReference type="InterPro" id="IPR001867">
    <property type="entry name" value="OmpR/PhoB-type_DNA-bd"/>
</dbReference>
<dbReference type="NCBIfam" id="TIGR02154">
    <property type="entry name" value="PhoB"/>
    <property type="match status" value="1"/>
</dbReference>
<keyword evidence="3" id="KW-0813">Transport</keyword>
<keyword evidence="7" id="KW-0902">Two-component regulatory system</keyword>
<feature type="DNA-binding region" description="OmpR/PhoB-type" evidence="14">
    <location>
        <begin position="130"/>
        <end position="228"/>
    </location>
</feature>
<evidence type="ECO:0000256" key="13">
    <source>
        <dbReference type="PROSITE-ProRule" id="PRU00169"/>
    </source>
</evidence>
<name>A0ABX3KZG2_9PAST</name>
<keyword evidence="8" id="KW-0805">Transcription regulation</keyword>
<keyword evidence="6" id="KW-0592">Phosphate transport</keyword>
<keyword evidence="4" id="KW-0963">Cytoplasm</keyword>
<feature type="domain" description="Response regulatory" evidence="15">
    <location>
        <begin position="5"/>
        <end position="121"/>
    </location>
</feature>
<dbReference type="PROSITE" id="PS51755">
    <property type="entry name" value="OMPR_PHOB"/>
    <property type="match status" value="1"/>
</dbReference>
<dbReference type="Pfam" id="PF00486">
    <property type="entry name" value="Trans_reg_C"/>
    <property type="match status" value="1"/>
</dbReference>
<keyword evidence="10" id="KW-0010">Activator</keyword>
<dbReference type="InterPro" id="IPR011006">
    <property type="entry name" value="CheY-like_superfamily"/>
</dbReference>
<keyword evidence="11" id="KW-0804">Transcription</keyword>
<dbReference type="Proteomes" id="UP000188820">
    <property type="component" value="Unassembled WGS sequence"/>
</dbReference>
<comment type="subcellular location">
    <subcellularLocation>
        <location evidence="1">Cytoplasm</location>
    </subcellularLocation>
</comment>
<dbReference type="Pfam" id="PF00072">
    <property type="entry name" value="Response_reg"/>
    <property type="match status" value="1"/>
</dbReference>
<dbReference type="SUPFAM" id="SSF46894">
    <property type="entry name" value="C-terminal effector domain of the bipartite response regulators"/>
    <property type="match status" value="1"/>
</dbReference>
<accession>A0ABX3KZG2</accession>
<dbReference type="PANTHER" id="PTHR48111:SF40">
    <property type="entry name" value="PHOSPHATE REGULON TRANSCRIPTIONAL REGULATORY PROTEIN PHOB"/>
    <property type="match status" value="1"/>
</dbReference>
<evidence type="ECO:0000256" key="5">
    <source>
        <dbReference type="ARBA" id="ARBA00022553"/>
    </source>
</evidence>
<dbReference type="Gene3D" id="6.10.250.690">
    <property type="match status" value="1"/>
</dbReference>
<evidence type="ECO:0000256" key="9">
    <source>
        <dbReference type="ARBA" id="ARBA00023125"/>
    </source>
</evidence>
<evidence type="ECO:0000256" key="6">
    <source>
        <dbReference type="ARBA" id="ARBA00022592"/>
    </source>
</evidence>
<dbReference type="SMART" id="SM00448">
    <property type="entry name" value="REC"/>
    <property type="match status" value="1"/>
</dbReference>
<evidence type="ECO:0000259" key="15">
    <source>
        <dbReference type="PROSITE" id="PS50110"/>
    </source>
</evidence>
<dbReference type="SMART" id="SM00862">
    <property type="entry name" value="Trans_reg_C"/>
    <property type="match status" value="1"/>
</dbReference>
<keyword evidence="9 14" id="KW-0238">DNA-binding</keyword>
<keyword evidence="5 13" id="KW-0597">Phosphoprotein</keyword>
<feature type="domain" description="OmpR/PhoB-type" evidence="16">
    <location>
        <begin position="130"/>
        <end position="228"/>
    </location>
</feature>
<dbReference type="InterPro" id="IPR011879">
    <property type="entry name" value="Sig_transdc_resp-reg_PhoB"/>
</dbReference>
<evidence type="ECO:0000256" key="2">
    <source>
        <dbReference type="ARBA" id="ARBA00013332"/>
    </source>
</evidence>
<evidence type="ECO:0000256" key="14">
    <source>
        <dbReference type="PROSITE-ProRule" id="PRU01091"/>
    </source>
</evidence>
<evidence type="ECO:0000256" key="8">
    <source>
        <dbReference type="ARBA" id="ARBA00023015"/>
    </source>
</evidence>
<evidence type="ECO:0000256" key="12">
    <source>
        <dbReference type="ARBA" id="ARBA00024735"/>
    </source>
</evidence>
<sequence length="232" mass="26850">MSKANILVVEDEESITTLIKFTLEQAGFEVRAAENVLQARQRINEQLPHLILLDWMLPGISGVEFTKELRSNKRTENLPIILLTARSDDLDKEKGLNIGADDYVTKPFSPRELVARVNAFLRRHHPHKTDQLINIKGLSLDPVNKIVIGNNIKLNLGATEFKLLHFFMTHPNRLYSRIQLLDFVWGDHVFMEERTIDVHIRRLRQALEPSQLEHLLQTVRGSGYRFNTEEQQ</sequence>
<comment type="function">
    <text evidence="12">This protein is a positive regulator for the phosphate regulon. Transcription of this operon is positively regulated by PhoB and PhoR when phosphate is limited.</text>
</comment>
<evidence type="ECO:0000256" key="7">
    <source>
        <dbReference type="ARBA" id="ARBA00023012"/>
    </source>
</evidence>
<comment type="caution">
    <text evidence="17">The sequence shown here is derived from an EMBL/GenBank/DDBJ whole genome shotgun (WGS) entry which is preliminary data.</text>
</comment>
<proteinExistence type="predicted"/>
<dbReference type="CDD" id="cd17618">
    <property type="entry name" value="REC_OmpR_PhoB"/>
    <property type="match status" value="1"/>
</dbReference>
<evidence type="ECO:0000256" key="10">
    <source>
        <dbReference type="ARBA" id="ARBA00023159"/>
    </source>
</evidence>
<dbReference type="Gene3D" id="3.40.50.2300">
    <property type="match status" value="1"/>
</dbReference>
<reference evidence="17 18" key="1">
    <citation type="submission" date="2016-10" db="EMBL/GenBank/DDBJ databases">
        <title>Rodentibacter gen. nov. and new species.</title>
        <authorList>
            <person name="Christensen H."/>
        </authorList>
    </citation>
    <scope>NUCLEOTIDE SEQUENCE [LARGE SCALE GENOMIC DNA]</scope>
    <source>
        <strain evidence="17 18">1998236014</strain>
    </source>
</reference>